<evidence type="ECO:0000256" key="1">
    <source>
        <dbReference type="ARBA" id="ARBA00006484"/>
    </source>
</evidence>
<dbReference type="EMBL" id="BAAAON010000003">
    <property type="protein sequence ID" value="GAA2177478.1"/>
    <property type="molecule type" value="Genomic_DNA"/>
</dbReference>
<dbReference type="InterPro" id="IPR020904">
    <property type="entry name" value="Sc_DH/Rdtase_CS"/>
</dbReference>
<dbReference type="PANTHER" id="PTHR43391:SF14">
    <property type="entry name" value="DEHYDROGENASE_REDUCTASE SDR FAMILY PROTEIN 7-LIKE"/>
    <property type="match status" value="1"/>
</dbReference>
<evidence type="ECO:0000256" key="2">
    <source>
        <dbReference type="ARBA" id="ARBA00022857"/>
    </source>
</evidence>
<dbReference type="PRINTS" id="PR00081">
    <property type="entry name" value="GDHRDH"/>
</dbReference>
<sequence>MSVPESNSTFNPGRVLVTGGASGLGAAIVARVLDAGGTPVVLDRDISTVSGVKALEVDVADREAVTGAVQQAADTLGGLDAVVTAAGIDRCGRLEDVAAGEWEKVLAVNLTGTVSTVRAALPYLKTSHGRVVTIASTLGIRAVADATAYCASKFAVVGFSHALAAEMAGEVGVTTMIPGGMETKFFDDRDEKYKPQDNSRLNNPARVADAILFALSQPRGCEVRQMLICHEEEGSWP</sequence>
<evidence type="ECO:0000313" key="5">
    <source>
        <dbReference type="EMBL" id="GAA2177478.1"/>
    </source>
</evidence>
<accession>A0ABN3B106</accession>
<dbReference type="Gene3D" id="3.40.50.720">
    <property type="entry name" value="NAD(P)-binding Rossmann-like Domain"/>
    <property type="match status" value="1"/>
</dbReference>
<dbReference type="PANTHER" id="PTHR43391">
    <property type="entry name" value="RETINOL DEHYDROGENASE-RELATED"/>
    <property type="match status" value="1"/>
</dbReference>
<comment type="similarity">
    <text evidence="1 4">Belongs to the short-chain dehydrogenases/reductases (SDR) family.</text>
</comment>
<proteinExistence type="inferred from homology"/>
<keyword evidence="6" id="KW-1185">Reference proteome</keyword>
<dbReference type="SUPFAM" id="SSF51735">
    <property type="entry name" value="NAD(P)-binding Rossmann-fold domains"/>
    <property type="match status" value="1"/>
</dbReference>
<dbReference type="InterPro" id="IPR036291">
    <property type="entry name" value="NAD(P)-bd_dom_sf"/>
</dbReference>
<dbReference type="RefSeq" id="WP_277359879.1">
    <property type="nucleotide sequence ID" value="NZ_BAAAON010000003.1"/>
</dbReference>
<dbReference type="InterPro" id="IPR002347">
    <property type="entry name" value="SDR_fam"/>
</dbReference>
<dbReference type="PRINTS" id="PR00080">
    <property type="entry name" value="SDRFAMILY"/>
</dbReference>
<dbReference type="Proteomes" id="UP001500974">
    <property type="component" value="Unassembled WGS sequence"/>
</dbReference>
<protein>
    <submittedName>
        <fullName evidence="5">SDR family oxidoreductase</fullName>
    </submittedName>
</protein>
<evidence type="ECO:0000313" key="6">
    <source>
        <dbReference type="Proteomes" id="UP001500974"/>
    </source>
</evidence>
<reference evidence="5 6" key="1">
    <citation type="journal article" date="2019" name="Int. J. Syst. Evol. Microbiol.">
        <title>The Global Catalogue of Microorganisms (GCM) 10K type strain sequencing project: providing services to taxonomists for standard genome sequencing and annotation.</title>
        <authorList>
            <consortium name="The Broad Institute Genomics Platform"/>
            <consortium name="The Broad Institute Genome Sequencing Center for Infectious Disease"/>
            <person name="Wu L."/>
            <person name="Ma J."/>
        </authorList>
    </citation>
    <scope>NUCLEOTIDE SEQUENCE [LARGE SCALE GENOMIC DNA]</scope>
    <source>
        <strain evidence="5 6">JCM 14917</strain>
    </source>
</reference>
<evidence type="ECO:0000256" key="4">
    <source>
        <dbReference type="RuleBase" id="RU000363"/>
    </source>
</evidence>
<gene>
    <name evidence="5" type="ORF">GCM10009784_28320</name>
</gene>
<comment type="caution">
    <text evidence="5">The sequence shown here is derived from an EMBL/GenBank/DDBJ whole genome shotgun (WGS) entry which is preliminary data.</text>
</comment>
<keyword evidence="2" id="KW-0521">NADP</keyword>
<organism evidence="5 6">
    <name type="scientific">Arthrobacter parietis</name>
    <dbReference type="NCBI Taxonomy" id="271434"/>
    <lineage>
        <taxon>Bacteria</taxon>
        <taxon>Bacillati</taxon>
        <taxon>Actinomycetota</taxon>
        <taxon>Actinomycetes</taxon>
        <taxon>Micrococcales</taxon>
        <taxon>Micrococcaceae</taxon>
        <taxon>Arthrobacter</taxon>
    </lineage>
</organism>
<dbReference type="Pfam" id="PF00106">
    <property type="entry name" value="adh_short"/>
    <property type="match status" value="1"/>
</dbReference>
<dbReference type="CDD" id="cd05233">
    <property type="entry name" value="SDR_c"/>
    <property type="match status" value="1"/>
</dbReference>
<evidence type="ECO:0000256" key="3">
    <source>
        <dbReference type="ARBA" id="ARBA00023002"/>
    </source>
</evidence>
<name>A0ABN3B106_9MICC</name>
<keyword evidence="3" id="KW-0560">Oxidoreductase</keyword>
<dbReference type="PROSITE" id="PS00061">
    <property type="entry name" value="ADH_SHORT"/>
    <property type="match status" value="1"/>
</dbReference>